<dbReference type="InterPro" id="IPR013217">
    <property type="entry name" value="Methyltransf_12"/>
</dbReference>
<dbReference type="InterPro" id="IPR029063">
    <property type="entry name" value="SAM-dependent_MTases_sf"/>
</dbReference>
<dbReference type="EMBL" id="BAFE01000008">
    <property type="protein sequence ID" value="GAB47310.1"/>
    <property type="molecule type" value="Genomic_DNA"/>
</dbReference>
<dbReference type="CDD" id="cd02440">
    <property type="entry name" value="AdoMet_MTases"/>
    <property type="match status" value="1"/>
</dbReference>
<dbReference type="STRING" id="1089455.MOPEL_008_00020"/>
<feature type="domain" description="Methyltransferase type 12" evidence="1">
    <location>
        <begin position="268"/>
        <end position="359"/>
    </location>
</feature>
<gene>
    <name evidence="2" type="ORF">MOPEL_008_00020</name>
</gene>
<evidence type="ECO:0000259" key="1">
    <source>
        <dbReference type="Pfam" id="PF08242"/>
    </source>
</evidence>
<sequence length="463" mass="49489">MFVFGVCVDSPERFDRHCLPAIAAYGGEDATLMSSPDVPVAKTYNDVLDACLDLEGVEAVVLLRDDVEIVDPHFRCGILAAFESDPDLAVIGVGGVDADLRWWQTAGPSPAPGAPGRSGEETPRGGTLVDYVDGACMVLRPDLAARFRFDDVAFTGPGGFEVDFCHRVREAGFHVAVATIGVTRHADPDDADATYRQAAAVWQGRHARSVGLGALEHHVARLEGTHQRPERYGSVPAPHAPEGVVDVEITARHHRLLEAVPPTAGRVLQLGCGDGALGAALTALTGARVTGLDHGGGHLEQAHDRLDRVVDVDLNRLSDLDLPRGGFDAVLAVDVLDRLVDPEATLAAILPALAPDGVVVAGIPNVKHWSVVLPLLLHDRFEYRDAGLLHRGSIHLFTMVEAIAMFRRLGLGRVETCGAERVGLYDPAHLDALVACLASYGTDPEEALTMLEIYEYGLTARRA</sequence>
<dbReference type="Gene3D" id="3.90.550.10">
    <property type="entry name" value="Spore Coat Polysaccharide Biosynthesis Protein SpsA, Chain A"/>
    <property type="match status" value="1"/>
</dbReference>
<dbReference type="SUPFAM" id="SSF53335">
    <property type="entry name" value="S-adenosyl-L-methionine-dependent methyltransferases"/>
    <property type="match status" value="1"/>
</dbReference>
<proteinExistence type="predicted"/>
<organism evidence="2 3">
    <name type="scientific">Mobilicoccus pelagius NBRC 104925</name>
    <dbReference type="NCBI Taxonomy" id="1089455"/>
    <lineage>
        <taxon>Bacteria</taxon>
        <taxon>Bacillati</taxon>
        <taxon>Actinomycetota</taxon>
        <taxon>Actinomycetes</taxon>
        <taxon>Micrococcales</taxon>
        <taxon>Dermatophilaceae</taxon>
        <taxon>Mobilicoccus</taxon>
    </lineage>
</organism>
<comment type="caution">
    <text evidence="2">The sequence shown here is derived from an EMBL/GenBank/DDBJ whole genome shotgun (WGS) entry which is preliminary data.</text>
</comment>
<dbReference type="eggNOG" id="COG2227">
    <property type="taxonomic scope" value="Bacteria"/>
</dbReference>
<dbReference type="Pfam" id="PF08242">
    <property type="entry name" value="Methyltransf_12"/>
    <property type="match status" value="1"/>
</dbReference>
<dbReference type="Gene3D" id="3.40.50.150">
    <property type="entry name" value="Vaccinia Virus protein VP39"/>
    <property type="match status" value="1"/>
</dbReference>
<dbReference type="InterPro" id="IPR029044">
    <property type="entry name" value="Nucleotide-diphossugar_trans"/>
</dbReference>
<dbReference type="AlphaFoldDB" id="H5UNK2"/>
<accession>H5UNK2</accession>
<dbReference type="PANTHER" id="PTHR43861">
    <property type="entry name" value="TRANS-ACONITATE 2-METHYLTRANSFERASE-RELATED"/>
    <property type="match status" value="1"/>
</dbReference>
<dbReference type="RefSeq" id="WP_009481208.1">
    <property type="nucleotide sequence ID" value="NZ_BAFE01000008.1"/>
</dbReference>
<dbReference type="SUPFAM" id="SSF53448">
    <property type="entry name" value="Nucleotide-diphospho-sugar transferases"/>
    <property type="match status" value="1"/>
</dbReference>
<evidence type="ECO:0000313" key="2">
    <source>
        <dbReference type="EMBL" id="GAB47310.1"/>
    </source>
</evidence>
<keyword evidence="3" id="KW-1185">Reference proteome</keyword>
<protein>
    <recommendedName>
        <fullName evidence="1">Methyltransferase type 12 domain-containing protein</fullName>
    </recommendedName>
</protein>
<dbReference type="Proteomes" id="UP000004367">
    <property type="component" value="Unassembled WGS sequence"/>
</dbReference>
<dbReference type="OrthoDB" id="9810247at2"/>
<reference evidence="2 3" key="1">
    <citation type="submission" date="2012-02" db="EMBL/GenBank/DDBJ databases">
        <title>Whole genome shotgun sequence of Mobilicoccus pelagius NBRC 104925.</title>
        <authorList>
            <person name="Yoshida Y."/>
            <person name="Hosoyama A."/>
            <person name="Tsuchikane K."/>
            <person name="Katsumata H."/>
            <person name="Yamazaki S."/>
            <person name="Fujita N."/>
        </authorList>
    </citation>
    <scope>NUCLEOTIDE SEQUENCE [LARGE SCALE GENOMIC DNA]</scope>
    <source>
        <strain evidence="2 3">NBRC 104925</strain>
    </source>
</reference>
<name>H5UNK2_9MICO</name>
<evidence type="ECO:0000313" key="3">
    <source>
        <dbReference type="Proteomes" id="UP000004367"/>
    </source>
</evidence>